<name>A0A8H3ETQ9_9LECA</name>
<feature type="domain" description="Heterokaryon incompatibility" evidence="1">
    <location>
        <begin position="22"/>
        <end position="111"/>
    </location>
</feature>
<dbReference type="Proteomes" id="UP000664203">
    <property type="component" value="Unassembled WGS sequence"/>
</dbReference>
<evidence type="ECO:0000313" key="3">
    <source>
        <dbReference type="Proteomes" id="UP000664203"/>
    </source>
</evidence>
<gene>
    <name evidence="2" type="ORF">ALECFALPRED_007343</name>
</gene>
<dbReference type="InterPro" id="IPR010730">
    <property type="entry name" value="HET"/>
</dbReference>
<protein>
    <recommendedName>
        <fullName evidence="1">Heterokaryon incompatibility domain-containing protein</fullName>
    </recommendedName>
</protein>
<evidence type="ECO:0000259" key="1">
    <source>
        <dbReference type="Pfam" id="PF06985"/>
    </source>
</evidence>
<organism evidence="2 3">
    <name type="scientific">Alectoria fallacina</name>
    <dbReference type="NCBI Taxonomy" id="1903189"/>
    <lineage>
        <taxon>Eukaryota</taxon>
        <taxon>Fungi</taxon>
        <taxon>Dikarya</taxon>
        <taxon>Ascomycota</taxon>
        <taxon>Pezizomycotina</taxon>
        <taxon>Lecanoromycetes</taxon>
        <taxon>OSLEUM clade</taxon>
        <taxon>Lecanoromycetidae</taxon>
        <taxon>Lecanorales</taxon>
        <taxon>Lecanorineae</taxon>
        <taxon>Parmeliaceae</taxon>
        <taxon>Alectoria</taxon>
    </lineage>
</organism>
<reference evidence="2" key="1">
    <citation type="submission" date="2021-03" db="EMBL/GenBank/DDBJ databases">
        <authorList>
            <person name="Tagirdzhanova G."/>
        </authorList>
    </citation>
    <scope>NUCLEOTIDE SEQUENCE</scope>
</reference>
<evidence type="ECO:0000313" key="2">
    <source>
        <dbReference type="EMBL" id="CAF9911505.1"/>
    </source>
</evidence>
<dbReference type="PANTHER" id="PTHR10622:SF10">
    <property type="entry name" value="HET DOMAIN-CONTAINING PROTEIN"/>
    <property type="match status" value="1"/>
</dbReference>
<dbReference type="EMBL" id="CAJPDR010000048">
    <property type="protein sequence ID" value="CAF9911505.1"/>
    <property type="molecule type" value="Genomic_DNA"/>
</dbReference>
<accession>A0A8H3ETQ9</accession>
<dbReference type="AlphaFoldDB" id="A0A8H3ETQ9"/>
<keyword evidence="3" id="KW-1185">Reference proteome</keyword>
<dbReference type="Pfam" id="PF06985">
    <property type="entry name" value="HET"/>
    <property type="match status" value="1"/>
</dbReference>
<proteinExistence type="predicted"/>
<dbReference type="PANTHER" id="PTHR10622">
    <property type="entry name" value="HET DOMAIN-CONTAINING PROTEIN"/>
    <property type="match status" value="1"/>
</dbReference>
<sequence>MRLLNTRTLQFQEFFDSQIPKYAILSHRWGNEEVTFQEFRKGKKQHHEGYVKIEQCSVLAGSRGFQWVWIDTCCIDKKSSAELSEAINSMYRWYQGAGECYAYLSDVTWDSRDIEGSKKVFGQSLWFTRGWTLQELLAPDQVIFFDNKWNSFGTKQDLRTKISAVTGIEANYVISIPPKYFSNAPCVAKKMSWLSRRVTSRAEDMAYCMLGLFDVNMPLLYGEGGKKAFLRLQLEIIRKSDDESIFAWTSNRNSSGMLAFHPSDFANSGDITICGSSGKKRFPYFMTNQGLEFQVPVRKYTKRKASDNHSLLPERVSLALNCWRDGGKGDCAITIAFKWYGKSWHRIKCDSLPSIESVKDSMSEDGRFKYTAALHIHQPGL</sequence>
<comment type="caution">
    <text evidence="2">The sequence shown here is derived from an EMBL/GenBank/DDBJ whole genome shotgun (WGS) entry which is preliminary data.</text>
</comment>
<dbReference type="OrthoDB" id="674604at2759"/>